<keyword evidence="5" id="KW-0378">Hydrolase</keyword>
<feature type="signal peptide" evidence="3">
    <location>
        <begin position="1"/>
        <end position="17"/>
    </location>
</feature>
<keyword evidence="5" id="KW-0540">Nuclease</keyword>
<evidence type="ECO:0000256" key="2">
    <source>
        <dbReference type="SAM" id="Phobius"/>
    </source>
</evidence>
<reference evidence="5 6" key="1">
    <citation type="journal article" date="2016" name="PLoS Pathog.">
        <title>Biosynthesis of antibiotic leucinostatins in bio-control fungus Purpureocillium lilacinum and their inhibition on phytophthora revealed by genome mining.</title>
        <authorList>
            <person name="Wang G."/>
            <person name="Liu Z."/>
            <person name="Lin R."/>
            <person name="Li E."/>
            <person name="Mao Z."/>
            <person name="Ling J."/>
            <person name="Yang Y."/>
            <person name="Yin W.B."/>
            <person name="Xie B."/>
        </authorList>
    </citation>
    <scope>NUCLEOTIDE SEQUENCE [LARGE SCALE GENOMIC DNA]</scope>
    <source>
        <strain evidence="5">170</strain>
    </source>
</reference>
<keyword evidence="2" id="KW-0812">Transmembrane</keyword>
<dbReference type="Gene3D" id="3.60.10.10">
    <property type="entry name" value="Endonuclease/exonuclease/phosphatase"/>
    <property type="match status" value="1"/>
</dbReference>
<dbReference type="GeneID" id="28848826"/>
<sequence>MRFQLLIHAAVVSLAVALVPEDRRSLRRDVISDRDAASEIARPVVVANAANMNEKTGLHEESHAKRDTSGLLNLAPNNAAFSQSFNYATKNANKKNWIGIYPSSVTGPDNETYTEDSLSWDYAPDDKGTVQLSTANLPPGQYKAYFLANEGYKWLAKPVEFKVENPWGSISVNVDAPALTFNYSTPHPDPKNWIGIYQSYGGGPESQKFNSGSLTYEYAPEANGTVKVNATNLQPGLTYRAFFLAKGGYKWLASPIDMVNPGDGPLKFITDQLTTHNAREGEPFQATLGGMLENPRDTRSRFAKGKSNATDTSTNGWVNISTEGIISGTPPKASGNSTTKFVVEALGSDGSTAEITVAIPIVPQGEAMVSTLTVLSFNLWFGGTPVKNYHAKQVRFITESGADIVGLQESTGGHAIRLAKAMGWDYWQGNDVGIISRYPMVKQYAPVEAAGSVRIALDRGHEINFWNCHLGYTPYGPYDFCFDHMSPEEVLKNEEKSRRTPQIVNIMKHMQDHLSSYSNIPVIFTGDFNAPSHLDWTNATKKLHCGTGYFPWPTSKHPVDAGLVDSFREANSDPLTEPGITWSPIFLNNEGRVEPKDRIDFIYHKGLKTISSEAVVVGKPRPQPDHENNEWPSDHAAVKTVFKVGKNSFVEPGNSRVLWGVISAIIAATAACASWIVCACVRKRKSNKDAEEKARKPSDSGDTSGETSG</sequence>
<dbReference type="InterPro" id="IPR036691">
    <property type="entry name" value="Endo/exonu/phosph_ase_sf"/>
</dbReference>
<name>A0A179FGL9_METCM</name>
<feature type="compositionally biased region" description="Low complexity" evidence="1">
    <location>
        <begin position="700"/>
        <end position="709"/>
    </location>
</feature>
<dbReference type="PANTHER" id="PTHR41349">
    <property type="match status" value="1"/>
</dbReference>
<dbReference type="RefSeq" id="XP_018141715.1">
    <property type="nucleotide sequence ID" value="XM_018284832.1"/>
</dbReference>
<dbReference type="OrthoDB" id="276515at2759"/>
<protein>
    <submittedName>
        <fullName evidence="5">Exonuclease III</fullName>
    </submittedName>
</protein>
<dbReference type="EMBL" id="LSBJ02000005">
    <property type="protein sequence ID" value="OAQ64401.1"/>
    <property type="molecule type" value="Genomic_DNA"/>
</dbReference>
<keyword evidence="6" id="KW-1185">Reference proteome</keyword>
<dbReference type="GO" id="GO:0004527">
    <property type="term" value="F:exonuclease activity"/>
    <property type="evidence" value="ECO:0007669"/>
    <property type="project" value="UniProtKB-KW"/>
</dbReference>
<organism evidence="5 6">
    <name type="scientific">Pochonia chlamydosporia 170</name>
    <dbReference type="NCBI Taxonomy" id="1380566"/>
    <lineage>
        <taxon>Eukaryota</taxon>
        <taxon>Fungi</taxon>
        <taxon>Dikarya</taxon>
        <taxon>Ascomycota</taxon>
        <taxon>Pezizomycotina</taxon>
        <taxon>Sordariomycetes</taxon>
        <taxon>Hypocreomycetidae</taxon>
        <taxon>Hypocreales</taxon>
        <taxon>Clavicipitaceae</taxon>
        <taxon>Pochonia</taxon>
    </lineage>
</organism>
<keyword evidence="3" id="KW-0732">Signal</keyword>
<evidence type="ECO:0000313" key="6">
    <source>
        <dbReference type="Proteomes" id="UP000078397"/>
    </source>
</evidence>
<proteinExistence type="predicted"/>
<dbReference type="KEGG" id="pchm:VFPPC_05677"/>
<dbReference type="PANTHER" id="PTHR41349:SF1">
    <property type="entry name" value="PROTEIN CBG08683"/>
    <property type="match status" value="1"/>
</dbReference>
<keyword evidence="2" id="KW-0472">Membrane</keyword>
<feature type="transmembrane region" description="Helical" evidence="2">
    <location>
        <begin position="657"/>
        <end position="681"/>
    </location>
</feature>
<evidence type="ECO:0000256" key="1">
    <source>
        <dbReference type="SAM" id="MobiDB-lite"/>
    </source>
</evidence>
<feature type="region of interest" description="Disordered" evidence="1">
    <location>
        <begin position="684"/>
        <end position="709"/>
    </location>
</feature>
<dbReference type="InterPro" id="IPR005135">
    <property type="entry name" value="Endo/exonuclease/phosphatase"/>
</dbReference>
<evidence type="ECO:0000259" key="4">
    <source>
        <dbReference type="Pfam" id="PF03372"/>
    </source>
</evidence>
<dbReference type="SUPFAM" id="SSF56219">
    <property type="entry name" value="DNase I-like"/>
    <property type="match status" value="1"/>
</dbReference>
<dbReference type="AlphaFoldDB" id="A0A179FGL9"/>
<keyword evidence="2" id="KW-1133">Transmembrane helix</keyword>
<evidence type="ECO:0000313" key="5">
    <source>
        <dbReference type="EMBL" id="OAQ64401.1"/>
    </source>
</evidence>
<feature type="domain" description="Endonuclease/exonuclease/phosphatase" evidence="4">
    <location>
        <begin position="375"/>
        <end position="635"/>
    </location>
</feature>
<feature type="chain" id="PRO_5008101699" evidence="3">
    <location>
        <begin position="18"/>
        <end position="709"/>
    </location>
</feature>
<dbReference type="Proteomes" id="UP000078397">
    <property type="component" value="Unassembled WGS sequence"/>
</dbReference>
<keyword evidence="5" id="KW-0269">Exonuclease</keyword>
<dbReference type="Pfam" id="PF03372">
    <property type="entry name" value="Exo_endo_phos"/>
    <property type="match status" value="1"/>
</dbReference>
<evidence type="ECO:0000256" key="3">
    <source>
        <dbReference type="SAM" id="SignalP"/>
    </source>
</evidence>
<accession>A0A179FGL9</accession>
<gene>
    <name evidence="5" type="ORF">VFPPC_05677</name>
</gene>
<comment type="caution">
    <text evidence="5">The sequence shown here is derived from an EMBL/GenBank/DDBJ whole genome shotgun (WGS) entry which is preliminary data.</text>
</comment>
<feature type="compositionally biased region" description="Basic and acidic residues" evidence="1">
    <location>
        <begin position="687"/>
        <end position="699"/>
    </location>
</feature>